<dbReference type="EMBL" id="JBHTHR010001148">
    <property type="protein sequence ID" value="MFD0803826.1"/>
    <property type="molecule type" value="Genomic_DNA"/>
</dbReference>
<accession>A0ABW3BLW3</accession>
<dbReference type="Proteomes" id="UP001596956">
    <property type="component" value="Unassembled WGS sequence"/>
</dbReference>
<comment type="caution">
    <text evidence="2">The sequence shown here is derived from an EMBL/GenBank/DDBJ whole genome shotgun (WGS) entry which is preliminary data.</text>
</comment>
<name>A0ABW3BLW3_9ACTN</name>
<feature type="signal peptide" evidence="1">
    <location>
        <begin position="1"/>
        <end position="32"/>
    </location>
</feature>
<protein>
    <submittedName>
        <fullName evidence="2">Uncharacterized protein</fullName>
    </submittedName>
</protein>
<sequence>PGVLPTAIVTVSRMAAAIAIGAAGFLTASSFADGPDAAPTPSPSPSPSFGTAEEALADAAEALRAGDSYRAVEDVEDAAGADAAERREYVLATVDGEPFFQSVTLLGGPEEPVAGSTARIYRPESDRLISRDLGGGAQGQYTATQAMTGAETAWGDSRGPVLAPFEALEDTMRVEERIEGELNGTAALRISGTFTVPADGAEHSEVPFDLWSGTDGRPLRLSYTAGGAEHDWRFTGFGGLDSRICGMVEGVPDVERAYLVPTLGDTACDDVRPVVEEYLAIPESEQLAAGYVAEVGEWTCRLLPVPDGSAETRAYSAEAGACYRGGIGAPERVDLVVLD</sequence>
<gene>
    <name evidence="2" type="ORF">ACFQZU_21250</name>
</gene>
<evidence type="ECO:0000256" key="1">
    <source>
        <dbReference type="SAM" id="SignalP"/>
    </source>
</evidence>
<evidence type="ECO:0000313" key="2">
    <source>
        <dbReference type="EMBL" id="MFD0803826.1"/>
    </source>
</evidence>
<feature type="non-terminal residue" evidence="2">
    <location>
        <position position="1"/>
    </location>
</feature>
<keyword evidence="3" id="KW-1185">Reference proteome</keyword>
<evidence type="ECO:0000313" key="3">
    <source>
        <dbReference type="Proteomes" id="UP001596956"/>
    </source>
</evidence>
<keyword evidence="1" id="KW-0732">Signal</keyword>
<proteinExistence type="predicted"/>
<feature type="chain" id="PRO_5046164947" evidence="1">
    <location>
        <begin position="33"/>
        <end position="339"/>
    </location>
</feature>
<organism evidence="2 3">
    <name type="scientific">Streptomonospora algeriensis</name>
    <dbReference type="NCBI Taxonomy" id="995084"/>
    <lineage>
        <taxon>Bacteria</taxon>
        <taxon>Bacillati</taxon>
        <taxon>Actinomycetota</taxon>
        <taxon>Actinomycetes</taxon>
        <taxon>Streptosporangiales</taxon>
        <taxon>Nocardiopsidaceae</taxon>
        <taxon>Streptomonospora</taxon>
    </lineage>
</organism>
<reference evidence="3" key="1">
    <citation type="journal article" date="2019" name="Int. J. Syst. Evol. Microbiol.">
        <title>The Global Catalogue of Microorganisms (GCM) 10K type strain sequencing project: providing services to taxonomists for standard genome sequencing and annotation.</title>
        <authorList>
            <consortium name="The Broad Institute Genomics Platform"/>
            <consortium name="The Broad Institute Genome Sequencing Center for Infectious Disease"/>
            <person name="Wu L."/>
            <person name="Ma J."/>
        </authorList>
    </citation>
    <scope>NUCLEOTIDE SEQUENCE [LARGE SCALE GENOMIC DNA]</scope>
    <source>
        <strain evidence="3">CCUG 63369</strain>
    </source>
</reference>